<feature type="non-terminal residue" evidence="1">
    <location>
        <position position="200"/>
    </location>
</feature>
<dbReference type="EMBL" id="UINC01031988">
    <property type="protein sequence ID" value="SVB18914.1"/>
    <property type="molecule type" value="Genomic_DNA"/>
</dbReference>
<protein>
    <submittedName>
        <fullName evidence="1">Uncharacterized protein</fullName>
    </submittedName>
</protein>
<dbReference type="SUPFAM" id="SSF48452">
    <property type="entry name" value="TPR-like"/>
    <property type="match status" value="1"/>
</dbReference>
<dbReference type="InterPro" id="IPR011990">
    <property type="entry name" value="TPR-like_helical_dom_sf"/>
</dbReference>
<name>A0A382BZ61_9ZZZZ</name>
<reference evidence="1" key="1">
    <citation type="submission" date="2018-05" db="EMBL/GenBank/DDBJ databases">
        <authorList>
            <person name="Lanie J.A."/>
            <person name="Ng W.-L."/>
            <person name="Kazmierczak K.M."/>
            <person name="Andrzejewski T.M."/>
            <person name="Davidsen T.M."/>
            <person name="Wayne K.J."/>
            <person name="Tettelin H."/>
            <person name="Glass J.I."/>
            <person name="Rusch D."/>
            <person name="Podicherti R."/>
            <person name="Tsui H.-C.T."/>
            <person name="Winkler M.E."/>
        </authorList>
    </citation>
    <scope>NUCLEOTIDE SEQUENCE</scope>
</reference>
<sequence>VQSGPTLPDLRSIQDDVVAKRFDDALKALDKLLSVEPDNPEALYMSAVCRRYKNDCNIALEVLQRLKFVAPEHGRAHQEEGHTYRDIGKLDEALLAYSRACRFNPALESSWRGQLQILISKRLDGQAQQVRAQLQRLQMMPRELVAVTDLIAQGRLLKAEEACRQFMKQVPDHVEGMRLLADIGSQLGVLDDAEFLLESG</sequence>
<accession>A0A382BZ61</accession>
<dbReference type="PROSITE" id="PS50005">
    <property type="entry name" value="TPR"/>
    <property type="match status" value="1"/>
</dbReference>
<evidence type="ECO:0000313" key="1">
    <source>
        <dbReference type="EMBL" id="SVB18914.1"/>
    </source>
</evidence>
<dbReference type="AlphaFoldDB" id="A0A382BZ61"/>
<dbReference type="InterPro" id="IPR019734">
    <property type="entry name" value="TPR_rpt"/>
</dbReference>
<organism evidence="1">
    <name type="scientific">marine metagenome</name>
    <dbReference type="NCBI Taxonomy" id="408172"/>
    <lineage>
        <taxon>unclassified sequences</taxon>
        <taxon>metagenomes</taxon>
        <taxon>ecological metagenomes</taxon>
    </lineage>
</organism>
<feature type="non-terminal residue" evidence="1">
    <location>
        <position position="1"/>
    </location>
</feature>
<dbReference type="SMART" id="SM00028">
    <property type="entry name" value="TPR"/>
    <property type="match status" value="2"/>
</dbReference>
<gene>
    <name evidence="1" type="ORF">METZ01_LOCUS171768</name>
</gene>
<proteinExistence type="predicted"/>
<dbReference type="Gene3D" id="1.25.40.10">
    <property type="entry name" value="Tetratricopeptide repeat domain"/>
    <property type="match status" value="1"/>
</dbReference>
<dbReference type="Pfam" id="PF13432">
    <property type="entry name" value="TPR_16"/>
    <property type="match status" value="2"/>
</dbReference>